<proteinExistence type="predicted"/>
<dbReference type="InterPro" id="IPR038765">
    <property type="entry name" value="Papain-like_cys_pep_sf"/>
</dbReference>
<evidence type="ECO:0000256" key="1">
    <source>
        <dbReference type="SAM" id="MobiDB-lite"/>
    </source>
</evidence>
<feature type="region of interest" description="Disordered" evidence="1">
    <location>
        <begin position="42"/>
        <end position="153"/>
    </location>
</feature>
<feature type="compositionally biased region" description="Polar residues" evidence="1">
    <location>
        <begin position="142"/>
        <end position="153"/>
    </location>
</feature>
<protein>
    <recommendedName>
        <fullName evidence="3">Transglutaminase-like domain-containing protein</fullName>
    </recommendedName>
</protein>
<dbReference type="Gene3D" id="3.10.620.30">
    <property type="match status" value="1"/>
</dbReference>
<dbReference type="Proteomes" id="UP000031641">
    <property type="component" value="Chromosome"/>
</dbReference>
<dbReference type="OrthoDB" id="393809at2"/>
<dbReference type="AlphaFoldDB" id="A0A077LBK8"/>
<dbReference type="InterPro" id="IPR002931">
    <property type="entry name" value="Transglutaminase-like"/>
</dbReference>
<evidence type="ECO:0000256" key="2">
    <source>
        <dbReference type="SAM" id="SignalP"/>
    </source>
</evidence>
<feature type="compositionally biased region" description="Low complexity" evidence="1">
    <location>
        <begin position="48"/>
        <end position="65"/>
    </location>
</feature>
<gene>
    <name evidence="4" type="ORF">MCAN360_0313</name>
</gene>
<evidence type="ECO:0000259" key="3">
    <source>
        <dbReference type="Pfam" id="PF01841"/>
    </source>
</evidence>
<keyword evidence="2" id="KW-0732">Signal</keyword>
<dbReference type="Pfam" id="PF01841">
    <property type="entry name" value="Transglut_core"/>
    <property type="match status" value="1"/>
</dbReference>
<dbReference type="KEGG" id="mcan:MCAN360_0313"/>
<feature type="compositionally biased region" description="Polar residues" evidence="1">
    <location>
        <begin position="89"/>
        <end position="104"/>
    </location>
</feature>
<organism evidence="4 5">
    <name type="scientific">Metamycoplasma canadense</name>
    <dbReference type="NCBI Taxonomy" id="29554"/>
    <lineage>
        <taxon>Bacteria</taxon>
        <taxon>Bacillati</taxon>
        <taxon>Mycoplasmatota</taxon>
        <taxon>Mycoplasmoidales</taxon>
        <taxon>Metamycoplasmataceae</taxon>
        <taxon>Metamycoplasma</taxon>
    </lineage>
</organism>
<dbReference type="STRING" id="29554.MCAN360_0313"/>
<dbReference type="HOGENOM" id="CLU_013351_0_0_14"/>
<dbReference type="PROSITE" id="PS51257">
    <property type="entry name" value="PROKAR_LIPOPROTEIN"/>
    <property type="match status" value="1"/>
</dbReference>
<dbReference type="SUPFAM" id="SSF54001">
    <property type="entry name" value="Cysteine proteinases"/>
    <property type="match status" value="1"/>
</dbReference>
<feature type="domain" description="Transglutaminase-like" evidence="3">
    <location>
        <begin position="336"/>
        <end position="428"/>
    </location>
</feature>
<dbReference type="EMBL" id="AP014631">
    <property type="protein sequence ID" value="BAP39514.1"/>
    <property type="molecule type" value="Genomic_DNA"/>
</dbReference>
<feature type="chain" id="PRO_5001720749" description="Transglutaminase-like domain-containing protein" evidence="2">
    <location>
        <begin position="28"/>
        <end position="804"/>
    </location>
</feature>
<evidence type="ECO:0000313" key="4">
    <source>
        <dbReference type="EMBL" id="BAP39514.1"/>
    </source>
</evidence>
<feature type="signal peptide" evidence="2">
    <location>
        <begin position="1"/>
        <end position="27"/>
    </location>
</feature>
<name>A0A077LBK8_9BACT</name>
<reference evidence="5" key="1">
    <citation type="journal article" date="2014" name="Genome Announc.">
        <title>Complete Genome Sequence of Mycoplasma canadense Strain HAZ 360_1 from Bovine Mastitic Milk in Japan.</title>
        <authorList>
            <person name="Hata E."/>
        </authorList>
    </citation>
    <scope>NUCLEOTIDE SEQUENCE [LARGE SCALE GENOMIC DNA]</scope>
    <source>
        <strain evidence="5">HAZ360_1</strain>
    </source>
</reference>
<dbReference type="RefSeq" id="WP_045433610.1">
    <property type="nucleotide sequence ID" value="NZ_AP014631.1"/>
</dbReference>
<evidence type="ECO:0000313" key="5">
    <source>
        <dbReference type="Proteomes" id="UP000031641"/>
    </source>
</evidence>
<feature type="compositionally biased region" description="Basic and acidic residues" evidence="1">
    <location>
        <begin position="68"/>
        <end position="86"/>
    </location>
</feature>
<feature type="compositionally biased region" description="Basic and acidic residues" evidence="1">
    <location>
        <begin position="106"/>
        <end position="128"/>
    </location>
</feature>
<accession>A0A077LBK8</accession>
<keyword evidence="5" id="KW-1185">Reference proteome</keyword>
<sequence length="804" mass="94096">MRKKNKIFKICLLPSISLLGISLFTISCNYENNKKDNISKKTLDSKIQSSSQETKNNNQTQNNFSDVIDQKNKLPESKPEEKKPLVDSELSSQKITPEKNQNISLEKLKKDHSLKTEIEDSKKLKDSSTETTDTNPIKLDNQKNSENNPDNKISNQVEIPKEIPKVTVNPSFYPTQRNDEFKEQNFSYDEIKKRILSAKELSSNYYSHPNFRLKENFVTLKGDNKDSKQLELVSSINNEKIKDVKWYIRTSYPTDEVYKPGDSTPEEVKIEISNDGKVIGKEYDGNDKTFEIWAEYKGYLFKALVRVLSKTEIINEYETVEAFKKAKEIAAEWKHLSHYQKALKAYEWMTSNVRYRDDDRIDDYTAYSALVKFEGVCTAYSKGYKMLLDELGITSFLIYGRIPYSNGKTISHVWNLVEIEGKWYHVDCTWGAKKFEDGSQTTIYEYFLIKDEDFAKGRTINNPLDLSLIGDKYRFSKIDRFVATNKDIERHIEKWYSQQPEHPWINFRTYHKFNKDYEFENAIFKKLGVRHKNHYDSAYGNSSPVWINENVKIYSYILENIPTKTKIKNHLNLTVEKFQNNKSLNILKIKTPSDLELGFENIWIQNAFIDRIEKTDDGYLVYLTNFDKIGKNLIHIEIFKIAHKFNLNKKSFEFEIKQQQKPNAFFIGTSKNSGILKNVDNTMQYRTWKNDIISSWKDIDSSEVKINNIDVTNIQIRKKSNITHIDSEIQVINLVKNNLIEKEIKVYNHEIIGVNQEMQYRLKDTENWININTYRLSNLKSGTYEIRVKPGKNSLASDSIEINI</sequence>
<dbReference type="NCBIfam" id="NF045980">
    <property type="entry name" value="MAG6410_fam_LP"/>
    <property type="match status" value="1"/>
</dbReference>